<dbReference type="Pfam" id="PF00881">
    <property type="entry name" value="Nitroreductase"/>
    <property type="match status" value="1"/>
</dbReference>
<name>A0A1G6WW55_9BACT</name>
<gene>
    <name evidence="5" type="ORF">SAMN05661003_10127</name>
</gene>
<evidence type="ECO:0000313" key="6">
    <source>
        <dbReference type="Proteomes" id="UP000243205"/>
    </source>
</evidence>
<evidence type="ECO:0000256" key="2">
    <source>
        <dbReference type="ARBA" id="ARBA00023002"/>
    </source>
</evidence>
<dbReference type="SUPFAM" id="SSF55469">
    <property type="entry name" value="FMN-dependent nitroreductase-like"/>
    <property type="match status" value="1"/>
</dbReference>
<dbReference type="InterPro" id="IPR000415">
    <property type="entry name" value="Nitroreductase-like"/>
</dbReference>
<sequence>MSDIFRQRLRVTAAMTDENGHVNNVEYIRWMQQVAIAHSRAQGGLAILEPLGCTWVARRHEIEYLQPALPGQIIELQTWVSDLRKVRSLRKYRFVRCPDGMLLAQAQTDWVFVETASGRPRSVPDALIRCYPLVGPEREQGLLAALRYETSLADQPVLAADLLAPAATPLHPLLRSRFSPYVFAPRPVAGADLAALFEAARWAPSAYNEQPWRYLLTERGSEAFAQLLACLVPGNQEWAGRAPVLVLCLCQRQFSANGKPNPTAAHDLGLATGNLQIEAGARGLQVHPMSGFDPAAAAATFAVPETVRPVAVLAIGYTGDQEDAASAELWQRDQQRRPRRPTSDFLFAGRYGQPWQAADA</sequence>
<evidence type="ECO:0000259" key="4">
    <source>
        <dbReference type="Pfam" id="PF00881"/>
    </source>
</evidence>
<dbReference type="AlphaFoldDB" id="A0A1G6WW55"/>
<dbReference type="EMBL" id="FNAQ01000001">
    <property type="protein sequence ID" value="SDD69245.1"/>
    <property type="molecule type" value="Genomic_DNA"/>
</dbReference>
<evidence type="ECO:0000256" key="1">
    <source>
        <dbReference type="ARBA" id="ARBA00007118"/>
    </source>
</evidence>
<dbReference type="PANTHER" id="PTHR43673:SF10">
    <property type="entry name" value="NADH DEHYDROGENASE_NAD(P)H NITROREDUCTASE XCC3605-RELATED"/>
    <property type="match status" value="1"/>
</dbReference>
<dbReference type="Proteomes" id="UP000243205">
    <property type="component" value="Unassembled WGS sequence"/>
</dbReference>
<evidence type="ECO:0000313" key="5">
    <source>
        <dbReference type="EMBL" id="SDD69245.1"/>
    </source>
</evidence>
<accession>A0A1G6WW55</accession>
<evidence type="ECO:0000256" key="3">
    <source>
        <dbReference type="SAM" id="MobiDB-lite"/>
    </source>
</evidence>
<dbReference type="GO" id="GO:0016787">
    <property type="term" value="F:hydrolase activity"/>
    <property type="evidence" value="ECO:0007669"/>
    <property type="project" value="UniProtKB-KW"/>
</dbReference>
<dbReference type="STRING" id="57664.SAMN05661003_10127"/>
<comment type="similarity">
    <text evidence="1">Belongs to the nitroreductase family.</text>
</comment>
<dbReference type="RefSeq" id="WP_216095149.1">
    <property type="nucleotide sequence ID" value="NZ_FNAQ01000001.1"/>
</dbReference>
<dbReference type="Gene3D" id="3.40.109.10">
    <property type="entry name" value="NADH Oxidase"/>
    <property type="match status" value="1"/>
</dbReference>
<dbReference type="GO" id="GO:0016491">
    <property type="term" value="F:oxidoreductase activity"/>
    <property type="evidence" value="ECO:0007669"/>
    <property type="project" value="UniProtKB-KW"/>
</dbReference>
<keyword evidence="5" id="KW-0378">Hydrolase</keyword>
<dbReference type="Pfam" id="PF13279">
    <property type="entry name" value="4HBT_2"/>
    <property type="match status" value="1"/>
</dbReference>
<dbReference type="Gene3D" id="3.10.129.10">
    <property type="entry name" value="Hotdog Thioesterase"/>
    <property type="match status" value="1"/>
</dbReference>
<protein>
    <submittedName>
        <fullName evidence="5">Acyl-CoA thioester hydrolase, YbgC/YbaW family</fullName>
    </submittedName>
</protein>
<keyword evidence="6" id="KW-1185">Reference proteome</keyword>
<feature type="domain" description="Nitroreductase" evidence="4">
    <location>
        <begin position="174"/>
        <end position="317"/>
    </location>
</feature>
<dbReference type="CDD" id="cd00586">
    <property type="entry name" value="4HBT"/>
    <property type="match status" value="1"/>
</dbReference>
<organism evidence="5 6">
    <name type="scientific">Desulfuromonas thiophila</name>
    <dbReference type="NCBI Taxonomy" id="57664"/>
    <lineage>
        <taxon>Bacteria</taxon>
        <taxon>Pseudomonadati</taxon>
        <taxon>Thermodesulfobacteriota</taxon>
        <taxon>Desulfuromonadia</taxon>
        <taxon>Desulfuromonadales</taxon>
        <taxon>Desulfuromonadaceae</taxon>
        <taxon>Desulfuromonas</taxon>
    </lineage>
</organism>
<dbReference type="SUPFAM" id="SSF54637">
    <property type="entry name" value="Thioesterase/thiol ester dehydrase-isomerase"/>
    <property type="match status" value="1"/>
</dbReference>
<dbReference type="PANTHER" id="PTHR43673">
    <property type="entry name" value="NAD(P)H NITROREDUCTASE YDGI-RELATED"/>
    <property type="match status" value="1"/>
</dbReference>
<keyword evidence="2" id="KW-0560">Oxidoreductase</keyword>
<dbReference type="InterPro" id="IPR029479">
    <property type="entry name" value="Nitroreductase"/>
</dbReference>
<dbReference type="InterPro" id="IPR029069">
    <property type="entry name" value="HotDog_dom_sf"/>
</dbReference>
<dbReference type="CDD" id="cd02138">
    <property type="entry name" value="TdsD-like"/>
    <property type="match status" value="1"/>
</dbReference>
<proteinExistence type="inferred from homology"/>
<reference evidence="6" key="1">
    <citation type="submission" date="2016-10" db="EMBL/GenBank/DDBJ databases">
        <authorList>
            <person name="Varghese N."/>
            <person name="Submissions S."/>
        </authorList>
    </citation>
    <scope>NUCLEOTIDE SEQUENCE [LARGE SCALE GENOMIC DNA]</scope>
    <source>
        <strain evidence="6">DSM 8987</strain>
    </source>
</reference>
<feature type="region of interest" description="Disordered" evidence="3">
    <location>
        <begin position="329"/>
        <end position="360"/>
    </location>
</feature>